<dbReference type="AlphaFoldDB" id="A0A7K8ZNJ3"/>
<reference evidence="2 3" key="1">
    <citation type="submission" date="2019-09" db="EMBL/GenBank/DDBJ databases">
        <title>Bird 10,000 Genomes (B10K) Project - Family phase.</title>
        <authorList>
            <person name="Zhang G."/>
        </authorList>
    </citation>
    <scope>NUCLEOTIDE SEQUENCE [LARGE SCALE GENOMIC DNA]</scope>
    <source>
        <strain evidence="2">B10K-DU-001-02</strain>
        <tissue evidence="2">Muscle</tissue>
    </source>
</reference>
<accession>A0A7K8ZNJ3</accession>
<name>A0A7K8ZNJ3_9PASS</name>
<gene>
    <name evidence="2" type="primary">Numa1_1</name>
    <name evidence="2" type="ORF">GRAVAR_R15393</name>
</gene>
<evidence type="ECO:0000313" key="3">
    <source>
        <dbReference type="Proteomes" id="UP000591535"/>
    </source>
</evidence>
<protein>
    <submittedName>
        <fullName evidence="2">NUMA1 protein</fullName>
    </submittedName>
</protein>
<feature type="non-terminal residue" evidence="2">
    <location>
        <position position="52"/>
    </location>
</feature>
<comment type="caution">
    <text evidence="2">The sequence shown here is derived from an EMBL/GenBank/DDBJ whole genome shotgun (WGS) entry which is preliminary data.</text>
</comment>
<keyword evidence="3" id="KW-1185">Reference proteome</keyword>
<feature type="region of interest" description="Disordered" evidence="1">
    <location>
        <begin position="17"/>
        <end position="52"/>
    </location>
</feature>
<dbReference type="Proteomes" id="UP000591535">
    <property type="component" value="Unassembled WGS sequence"/>
</dbReference>
<evidence type="ECO:0000256" key="1">
    <source>
        <dbReference type="SAM" id="MobiDB-lite"/>
    </source>
</evidence>
<feature type="compositionally biased region" description="Basic residues" evidence="1">
    <location>
        <begin position="17"/>
        <end position="26"/>
    </location>
</feature>
<sequence length="52" mass="5562">MAFSILNTPKKLGNRLLRRAAARKSTPKNSPSGSTRRSPRIATAKSPKGKVG</sequence>
<feature type="compositionally biased region" description="Polar residues" evidence="1">
    <location>
        <begin position="27"/>
        <end position="36"/>
    </location>
</feature>
<feature type="non-terminal residue" evidence="2">
    <location>
        <position position="1"/>
    </location>
</feature>
<dbReference type="EMBL" id="VWZG01004238">
    <property type="protein sequence ID" value="NXG17341.1"/>
    <property type="molecule type" value="Genomic_DNA"/>
</dbReference>
<evidence type="ECO:0000313" key="2">
    <source>
        <dbReference type="EMBL" id="NXG17341.1"/>
    </source>
</evidence>
<organism evidence="2 3">
    <name type="scientific">Grallaria varia</name>
    <name type="common">variegated antpitta</name>
    <dbReference type="NCBI Taxonomy" id="117165"/>
    <lineage>
        <taxon>Eukaryota</taxon>
        <taxon>Metazoa</taxon>
        <taxon>Chordata</taxon>
        <taxon>Craniata</taxon>
        <taxon>Vertebrata</taxon>
        <taxon>Euteleostomi</taxon>
        <taxon>Archelosauria</taxon>
        <taxon>Archosauria</taxon>
        <taxon>Dinosauria</taxon>
        <taxon>Saurischia</taxon>
        <taxon>Theropoda</taxon>
        <taxon>Coelurosauria</taxon>
        <taxon>Aves</taxon>
        <taxon>Neognathae</taxon>
        <taxon>Neoaves</taxon>
        <taxon>Telluraves</taxon>
        <taxon>Australaves</taxon>
        <taxon>Passeriformes</taxon>
        <taxon>Formicariidae</taxon>
        <taxon>Grallaria</taxon>
    </lineage>
</organism>
<proteinExistence type="predicted"/>